<dbReference type="PANTHER" id="PTHR24148">
    <property type="entry name" value="ANKYRIN REPEAT DOMAIN-CONTAINING PROTEIN 39 HOMOLOG-RELATED"/>
    <property type="match status" value="1"/>
</dbReference>
<dbReference type="HOGENOM" id="CLU_004184_7_2_1"/>
<dbReference type="AlphaFoldDB" id="A0A0C3GVU0"/>
<accession>A0A0C3GVU0</accession>
<dbReference type="EMBL" id="KN832877">
    <property type="protein sequence ID" value="KIN00196.1"/>
    <property type="molecule type" value="Genomic_DNA"/>
</dbReference>
<dbReference type="InterPro" id="IPR010730">
    <property type="entry name" value="HET"/>
</dbReference>
<protein>
    <recommendedName>
        <fullName evidence="1">Heterokaryon incompatibility domain-containing protein</fullName>
    </recommendedName>
</protein>
<reference evidence="3" key="2">
    <citation type="submission" date="2015-01" db="EMBL/GenBank/DDBJ databases">
        <title>Evolutionary Origins and Diversification of the Mycorrhizal Mutualists.</title>
        <authorList>
            <consortium name="DOE Joint Genome Institute"/>
            <consortium name="Mycorrhizal Genomics Consortium"/>
            <person name="Kohler A."/>
            <person name="Kuo A."/>
            <person name="Nagy L.G."/>
            <person name="Floudas D."/>
            <person name="Copeland A."/>
            <person name="Barry K.W."/>
            <person name="Cichocki N."/>
            <person name="Veneault-Fourrey C."/>
            <person name="LaButti K."/>
            <person name="Lindquist E.A."/>
            <person name="Lipzen A."/>
            <person name="Lundell T."/>
            <person name="Morin E."/>
            <person name="Murat C."/>
            <person name="Riley R."/>
            <person name="Ohm R."/>
            <person name="Sun H."/>
            <person name="Tunlid A."/>
            <person name="Henrissat B."/>
            <person name="Grigoriev I.V."/>
            <person name="Hibbett D.S."/>
            <person name="Martin F."/>
        </authorList>
    </citation>
    <scope>NUCLEOTIDE SEQUENCE [LARGE SCALE GENOMIC DNA]</scope>
    <source>
        <strain evidence="3">Zn</strain>
    </source>
</reference>
<organism evidence="2 3">
    <name type="scientific">Oidiodendron maius (strain Zn)</name>
    <dbReference type="NCBI Taxonomy" id="913774"/>
    <lineage>
        <taxon>Eukaryota</taxon>
        <taxon>Fungi</taxon>
        <taxon>Dikarya</taxon>
        <taxon>Ascomycota</taxon>
        <taxon>Pezizomycotina</taxon>
        <taxon>Leotiomycetes</taxon>
        <taxon>Leotiomycetes incertae sedis</taxon>
        <taxon>Myxotrichaceae</taxon>
        <taxon>Oidiodendron</taxon>
    </lineage>
</organism>
<keyword evidence="3" id="KW-1185">Reference proteome</keyword>
<evidence type="ECO:0000313" key="3">
    <source>
        <dbReference type="Proteomes" id="UP000054321"/>
    </source>
</evidence>
<dbReference type="PANTHER" id="PTHR24148:SF73">
    <property type="entry name" value="HET DOMAIN PROTEIN (AFU_ORTHOLOGUE AFUA_8G01020)"/>
    <property type="match status" value="1"/>
</dbReference>
<dbReference type="Proteomes" id="UP000054321">
    <property type="component" value="Unassembled WGS sequence"/>
</dbReference>
<dbReference type="InParanoid" id="A0A0C3GVU0"/>
<gene>
    <name evidence="2" type="ORF">OIDMADRAFT_145702</name>
</gene>
<sequence>MERLYRPKESFAYKPLKATRDGPSIRLLRLQPGSRQAPVVCDLTDVALVEELVYDAISYTWGIPGRDITQVQVVCNNGTLMIGENLEAALRHLRRDKEVVVIWADAICINQKDNEEKSQQVRLMRQIYQKATVVHIWLGAAGYFGHHTLAGMATLALLAWGRGQGDFPVRYGKRAPLFVTKHKDRIFSFIYSWCQARGPTPNVLQVLDNYWFSRIWIIQELAVSSNVVVHKGDVRISWPNFLYGVSLFSEASELQRIYGPRRLQFLTSLQSCRASFTEGGRKQLFDLALEHRNCGASDPRDKIFALCGLASDDGPEGLDVNIGYSTTAQEVYKAFATAILKTSYCMDLLSVPRLPVGQRLPGLPSWVPDWSAASASISLRHRFAQYGYLFEPNASKDTEATFALSNDGARLQLEGFVVDEIIEVASLLSATSSSVATMSKAWSVIDSVCRRDKILLEWENLAIHEPEGLYPTGEKLFEAYVQVLLASSPFQQVYKDDYIKFHSLSHIYAWLLKRYEVDPKDSFAKLRKGYIGAMVYLTSSLNKRLVDKREVSKFIGRMEHLIEGRRLVKTKAGYLGLGPEEARPGDVIALVKGAKVPLVLRSSSSSLCWELVGDAYVHGMMQGELFNADLCKALRIE</sequence>
<evidence type="ECO:0000259" key="1">
    <source>
        <dbReference type="Pfam" id="PF06985"/>
    </source>
</evidence>
<dbReference type="Pfam" id="PF26639">
    <property type="entry name" value="Het-6_barrel"/>
    <property type="match status" value="1"/>
</dbReference>
<dbReference type="Pfam" id="PF06985">
    <property type="entry name" value="HET"/>
    <property type="match status" value="1"/>
</dbReference>
<proteinExistence type="predicted"/>
<evidence type="ECO:0000313" key="2">
    <source>
        <dbReference type="EMBL" id="KIN00196.1"/>
    </source>
</evidence>
<dbReference type="OrthoDB" id="2157530at2759"/>
<reference evidence="2 3" key="1">
    <citation type="submission" date="2014-04" db="EMBL/GenBank/DDBJ databases">
        <authorList>
            <consortium name="DOE Joint Genome Institute"/>
            <person name="Kuo A."/>
            <person name="Martino E."/>
            <person name="Perotto S."/>
            <person name="Kohler A."/>
            <person name="Nagy L.G."/>
            <person name="Floudas D."/>
            <person name="Copeland A."/>
            <person name="Barry K.W."/>
            <person name="Cichocki N."/>
            <person name="Veneault-Fourrey C."/>
            <person name="LaButti K."/>
            <person name="Lindquist E.A."/>
            <person name="Lipzen A."/>
            <person name="Lundell T."/>
            <person name="Morin E."/>
            <person name="Murat C."/>
            <person name="Sun H."/>
            <person name="Tunlid A."/>
            <person name="Henrissat B."/>
            <person name="Grigoriev I.V."/>
            <person name="Hibbett D.S."/>
            <person name="Martin F."/>
            <person name="Nordberg H.P."/>
            <person name="Cantor M.N."/>
            <person name="Hua S.X."/>
        </authorList>
    </citation>
    <scope>NUCLEOTIDE SEQUENCE [LARGE SCALE GENOMIC DNA]</scope>
    <source>
        <strain evidence="2 3">Zn</strain>
    </source>
</reference>
<dbReference type="InterPro" id="IPR052895">
    <property type="entry name" value="HetReg/Transcr_Mod"/>
</dbReference>
<feature type="domain" description="Heterokaryon incompatibility" evidence="1">
    <location>
        <begin position="54"/>
        <end position="220"/>
    </location>
</feature>
<dbReference type="STRING" id="913774.A0A0C3GVU0"/>
<name>A0A0C3GVU0_OIDMZ</name>